<evidence type="ECO:0000313" key="6">
    <source>
        <dbReference type="Proteomes" id="UP000801492"/>
    </source>
</evidence>
<evidence type="ECO:0000259" key="4">
    <source>
        <dbReference type="Pfam" id="PF24546"/>
    </source>
</evidence>
<dbReference type="Proteomes" id="UP000801492">
    <property type="component" value="Unassembled WGS sequence"/>
</dbReference>
<comment type="caution">
    <text evidence="5">The sequence shown here is derived from an EMBL/GenBank/DDBJ whole genome shotgun (WGS) entry which is preliminary data.</text>
</comment>
<sequence length="887" mass="99475">MAQFATRATLLSSECLKSRTLHGEAAHQLIRMTSEESDLRSALLLEQAAYCFLNCVRSPMVRKYAFHMVLAGHRFSKAAQKKHALRCYKQALEVYQNKGWSFAEDHVHYTIGKLSLGLNLLEQAADSFSKLLTIQSKQSVEQQTLFLKEYLSTQRILLESGCSQESPTLSLPLLLSEAIKILVGPTPPLSIPGKVRALGISFATCDDAETRQKWSKLEEMIVQEAQGSLPLIFKPVITLYTKDNINSNLIAIVNEPIQVSLKLHNPLSVTLTLKDIYLLWKFKSENGNVITNEKSDSDSDSFLKTSIIKSLVLPSNNSQEIVLFVTPLIVGELSLKGIYYNILDLDGSEDVTAVSGKQLFDLKKLGYMKKEAVQDTSTDPSIGLPISIMPPAPCLQVNFEDINIDMLCNEIKSVTMEMRNVGSVPLHKVFLATSTPHLLSSCEFRETTQKVREVVDLEVPAVKERIARKNHVTQVALPNGCLEPGHSYSVNIWIKAPNVKGPICIDLLIYYENCNSTSVPRYRLIRHIWILKIYESLKIQLGVTESCKSEDVKELLFEVKATNMNKVYLNTLSEITLLKAGLLSSCWKLKSLENLRDIQSLTVNSEQSTYLLLRGERRITKYDKYYEIPLVNETSTTKNLAYVDFAKGIEQSKINIFDDTVITKNKSVREGMLFFQWKARVIDNFKNEKIGSGQTVVPIERIRYNDENGQDGDGTIVLYDPNQPSEVQVPKTEKDSMEELRTQVSMGIINSPYVDHNFEESEVCIIPVKISIHNDSHVESVITVNTAGTNSASPLPLRPNLFCPYPSKDYRWVGFSGTVKTIPPLSSEVIMLNVAVSSPGVYDLGGRLEVWCQNNLHPEPVLQDLQALGFLTVRSINQQNVTLSDVL</sequence>
<feature type="domain" description="TPPC8 second Ig-like" evidence="2">
    <location>
        <begin position="408"/>
        <end position="525"/>
    </location>
</feature>
<dbReference type="InterPro" id="IPR058538">
    <property type="entry name" value="Ig_TPPC8_2nd"/>
</dbReference>
<dbReference type="Pfam" id="PF24544">
    <property type="entry name" value="Ig_TPPC8_2nd"/>
    <property type="match status" value="1"/>
</dbReference>
<dbReference type="GO" id="GO:1990072">
    <property type="term" value="C:TRAPPIII protein complex"/>
    <property type="evidence" value="ECO:0007669"/>
    <property type="project" value="TreeGrafter"/>
</dbReference>
<dbReference type="PANTHER" id="PTHR12975:SF6">
    <property type="entry name" value="TRAFFICKING PROTEIN PARTICLE COMPLEX SUBUNIT 8"/>
    <property type="match status" value="1"/>
</dbReference>
<organism evidence="5 6">
    <name type="scientific">Ignelater luminosus</name>
    <name type="common">Cucubano</name>
    <name type="synonym">Pyrophorus luminosus</name>
    <dbReference type="NCBI Taxonomy" id="2038154"/>
    <lineage>
        <taxon>Eukaryota</taxon>
        <taxon>Metazoa</taxon>
        <taxon>Ecdysozoa</taxon>
        <taxon>Arthropoda</taxon>
        <taxon>Hexapoda</taxon>
        <taxon>Insecta</taxon>
        <taxon>Pterygota</taxon>
        <taxon>Neoptera</taxon>
        <taxon>Endopterygota</taxon>
        <taxon>Coleoptera</taxon>
        <taxon>Polyphaga</taxon>
        <taxon>Elateriformia</taxon>
        <taxon>Elateroidea</taxon>
        <taxon>Elateridae</taxon>
        <taxon>Agrypninae</taxon>
        <taxon>Pyrophorini</taxon>
        <taxon>Ignelater</taxon>
    </lineage>
</organism>
<feature type="domain" description="TPPC8 third Ig-like" evidence="4">
    <location>
        <begin position="529"/>
        <end position="697"/>
    </location>
</feature>
<dbReference type="InterPro" id="IPR024420">
    <property type="entry name" value="TRAPP_III_complex_Trs85"/>
</dbReference>
<dbReference type="Pfam" id="PF24545">
    <property type="entry name" value="Ig_TPPC8_1st"/>
    <property type="match status" value="1"/>
</dbReference>
<dbReference type="InterPro" id="IPR058540">
    <property type="entry name" value="Ig_TPPC8_3rd"/>
</dbReference>
<dbReference type="PANTHER" id="PTHR12975">
    <property type="entry name" value="TRANSPORT PROTEIN TRAPP"/>
    <property type="match status" value="1"/>
</dbReference>
<dbReference type="OrthoDB" id="203724at2759"/>
<evidence type="ECO:0000259" key="3">
    <source>
        <dbReference type="Pfam" id="PF24545"/>
    </source>
</evidence>
<dbReference type="SUPFAM" id="SSF48452">
    <property type="entry name" value="TPR-like"/>
    <property type="match status" value="1"/>
</dbReference>
<evidence type="ECO:0008006" key="7">
    <source>
        <dbReference type="Google" id="ProtNLM"/>
    </source>
</evidence>
<dbReference type="InterPro" id="IPR011990">
    <property type="entry name" value="TPR-like_helical_dom_sf"/>
</dbReference>
<protein>
    <recommendedName>
        <fullName evidence="7">Trafficking protein particle complex subunit 8</fullName>
    </recommendedName>
</protein>
<keyword evidence="6" id="KW-1185">Reference proteome</keyword>
<dbReference type="InterPro" id="IPR057651">
    <property type="entry name" value="Ig_TPPC8_C"/>
</dbReference>
<gene>
    <name evidence="5" type="ORF">ILUMI_20373</name>
</gene>
<evidence type="ECO:0000259" key="1">
    <source>
        <dbReference type="Pfam" id="PF24542"/>
    </source>
</evidence>
<reference evidence="5" key="1">
    <citation type="submission" date="2019-08" db="EMBL/GenBank/DDBJ databases">
        <title>The genome of the North American firefly Photinus pyralis.</title>
        <authorList>
            <consortium name="Photinus pyralis genome working group"/>
            <person name="Fallon T.R."/>
            <person name="Sander Lower S.E."/>
            <person name="Weng J.-K."/>
        </authorList>
    </citation>
    <scope>NUCLEOTIDE SEQUENCE</scope>
    <source>
        <strain evidence="5">TRF0915ILg1</strain>
        <tissue evidence="5">Whole body</tissue>
    </source>
</reference>
<dbReference type="AlphaFoldDB" id="A0A8K0CL06"/>
<feature type="domain" description="TPPC8 C-terminal Ig-like" evidence="1">
    <location>
        <begin position="753"/>
        <end position="851"/>
    </location>
</feature>
<accession>A0A8K0CL06</accession>
<name>A0A8K0CL06_IGNLU</name>
<dbReference type="Pfam" id="PF24546">
    <property type="entry name" value="Ig_TPPC8_3rd"/>
    <property type="match status" value="1"/>
</dbReference>
<feature type="domain" description="TPPC8 first Ig-like" evidence="3">
    <location>
        <begin position="206"/>
        <end position="407"/>
    </location>
</feature>
<proteinExistence type="predicted"/>
<dbReference type="InterPro" id="IPR058541">
    <property type="entry name" value="Ig_TPPC8_1st"/>
</dbReference>
<evidence type="ECO:0000313" key="5">
    <source>
        <dbReference type="EMBL" id="KAF2885790.1"/>
    </source>
</evidence>
<evidence type="ECO:0000259" key="2">
    <source>
        <dbReference type="Pfam" id="PF24544"/>
    </source>
</evidence>
<dbReference type="Pfam" id="PF24542">
    <property type="entry name" value="Ig_TPPC8_C"/>
    <property type="match status" value="1"/>
</dbReference>
<dbReference type="EMBL" id="VTPC01089649">
    <property type="protein sequence ID" value="KAF2885790.1"/>
    <property type="molecule type" value="Genomic_DNA"/>
</dbReference>